<evidence type="ECO:0000256" key="2">
    <source>
        <dbReference type="ARBA" id="ARBA00022692"/>
    </source>
</evidence>
<dbReference type="OrthoDB" id="10048434at2759"/>
<organism evidence="7 8">
    <name type="scientific">Pomacea canaliculata</name>
    <name type="common">Golden apple snail</name>
    <dbReference type="NCBI Taxonomy" id="400727"/>
    <lineage>
        <taxon>Eukaryota</taxon>
        <taxon>Metazoa</taxon>
        <taxon>Spiralia</taxon>
        <taxon>Lophotrochozoa</taxon>
        <taxon>Mollusca</taxon>
        <taxon>Gastropoda</taxon>
        <taxon>Caenogastropoda</taxon>
        <taxon>Architaenioglossa</taxon>
        <taxon>Ampullarioidea</taxon>
        <taxon>Ampullariidae</taxon>
        <taxon>Pomacea</taxon>
    </lineage>
</organism>
<keyword evidence="8" id="KW-1185">Reference proteome</keyword>
<dbReference type="GO" id="GO:0016020">
    <property type="term" value="C:membrane"/>
    <property type="evidence" value="ECO:0007669"/>
    <property type="project" value="UniProtKB-SubCell"/>
</dbReference>
<dbReference type="Proteomes" id="UP000245119">
    <property type="component" value="Linkage Group LG2"/>
</dbReference>
<sequence length="237" mass="26847">MSAGRQGREHQQAQFVFCYNRQLGRDASDNNRSGPTSEQPSPPASRFRVSKCLFHLHVVISWLYIYTSAVHFLQIESEQLCYKPAGVYRKAAAIQVWYYNNELEPSSLGCKESACSDEHQLRRHLAGTRSREEEQEEEEEGYQDVYNPTIGIFNRCSKLHHFQFIPKRENCATYVEDFLTDNSQFPDTWKAALVLFGCAGVLLLMTSLAAVLSLCVRSVFGKSIFTLSGLVQCVAGE</sequence>
<dbReference type="PANTHER" id="PTHR12489:SF19">
    <property type="entry name" value="LHFPL TETRASPAN SUBFAMILY MEMBER 2 PROTEIN"/>
    <property type="match status" value="1"/>
</dbReference>
<evidence type="ECO:0000313" key="7">
    <source>
        <dbReference type="EMBL" id="PVD36323.1"/>
    </source>
</evidence>
<feature type="region of interest" description="Disordered" evidence="5">
    <location>
        <begin position="26"/>
        <end position="45"/>
    </location>
</feature>
<comment type="subcellular location">
    <subcellularLocation>
        <location evidence="1">Membrane</location>
        <topology evidence="1">Multi-pass membrane protein</topology>
    </subcellularLocation>
</comment>
<evidence type="ECO:0000256" key="5">
    <source>
        <dbReference type="SAM" id="MobiDB-lite"/>
    </source>
</evidence>
<evidence type="ECO:0000256" key="1">
    <source>
        <dbReference type="ARBA" id="ARBA00004141"/>
    </source>
</evidence>
<feature type="compositionally biased region" description="Polar residues" evidence="5">
    <location>
        <begin position="30"/>
        <end position="39"/>
    </location>
</feature>
<gene>
    <name evidence="7" type="ORF">C0Q70_03302</name>
</gene>
<dbReference type="InterPro" id="IPR019372">
    <property type="entry name" value="LHFPL"/>
</dbReference>
<keyword evidence="4 6" id="KW-0472">Membrane</keyword>
<feature type="transmembrane region" description="Helical" evidence="6">
    <location>
        <begin position="191"/>
        <end position="216"/>
    </location>
</feature>
<feature type="transmembrane region" description="Helical" evidence="6">
    <location>
        <begin position="52"/>
        <end position="73"/>
    </location>
</feature>
<evidence type="ECO:0000256" key="4">
    <source>
        <dbReference type="ARBA" id="ARBA00023136"/>
    </source>
</evidence>
<dbReference type="PANTHER" id="PTHR12489">
    <property type="entry name" value="LIPOMA HMGIC FUSION PARTNER-LIKE PROTEIN"/>
    <property type="match status" value="1"/>
</dbReference>
<keyword evidence="2 6" id="KW-0812">Transmembrane</keyword>
<evidence type="ECO:0000256" key="6">
    <source>
        <dbReference type="SAM" id="Phobius"/>
    </source>
</evidence>
<dbReference type="STRING" id="400727.A0A2T7PSB7"/>
<reference evidence="7 8" key="1">
    <citation type="submission" date="2018-04" db="EMBL/GenBank/DDBJ databases">
        <title>The genome of golden apple snail Pomacea canaliculata provides insight into stress tolerance and invasive adaptation.</title>
        <authorList>
            <person name="Liu C."/>
            <person name="Liu B."/>
            <person name="Ren Y."/>
            <person name="Zhang Y."/>
            <person name="Wang H."/>
            <person name="Li S."/>
            <person name="Jiang F."/>
            <person name="Yin L."/>
            <person name="Zhang G."/>
            <person name="Qian W."/>
            <person name="Fan W."/>
        </authorList>
    </citation>
    <scope>NUCLEOTIDE SEQUENCE [LARGE SCALE GENOMIC DNA]</scope>
    <source>
        <strain evidence="7">SZHN2017</strain>
        <tissue evidence="7">Muscle</tissue>
    </source>
</reference>
<proteinExistence type="predicted"/>
<dbReference type="AlphaFoldDB" id="A0A2T7PSB7"/>
<evidence type="ECO:0000256" key="3">
    <source>
        <dbReference type="ARBA" id="ARBA00022989"/>
    </source>
</evidence>
<evidence type="ECO:0000313" key="8">
    <source>
        <dbReference type="Proteomes" id="UP000245119"/>
    </source>
</evidence>
<protein>
    <submittedName>
        <fullName evidence="7">Uncharacterized protein</fullName>
    </submittedName>
</protein>
<keyword evidence="3 6" id="KW-1133">Transmembrane helix</keyword>
<dbReference type="EMBL" id="PZQS01000002">
    <property type="protein sequence ID" value="PVD36323.1"/>
    <property type="molecule type" value="Genomic_DNA"/>
</dbReference>
<dbReference type="Pfam" id="PF10242">
    <property type="entry name" value="L_HMGIC_fpl"/>
    <property type="match status" value="1"/>
</dbReference>
<accession>A0A2T7PSB7</accession>
<name>A0A2T7PSB7_POMCA</name>
<comment type="caution">
    <text evidence="7">The sequence shown here is derived from an EMBL/GenBank/DDBJ whole genome shotgun (WGS) entry which is preliminary data.</text>
</comment>